<organism evidence="2">
    <name type="scientific">Chaetomium thermophilum (strain DSM 1495 / CBS 144.50 / IMI 039719)</name>
    <name type="common">Thermochaetoides thermophila</name>
    <dbReference type="NCBI Taxonomy" id="759272"/>
    <lineage>
        <taxon>Eukaryota</taxon>
        <taxon>Fungi</taxon>
        <taxon>Dikarya</taxon>
        <taxon>Ascomycota</taxon>
        <taxon>Pezizomycotina</taxon>
        <taxon>Sordariomycetes</taxon>
        <taxon>Sordariomycetidae</taxon>
        <taxon>Sordariales</taxon>
        <taxon>Chaetomiaceae</taxon>
        <taxon>Thermochaetoides</taxon>
    </lineage>
</organism>
<protein>
    <submittedName>
        <fullName evidence="1">Uncharacterized protein</fullName>
    </submittedName>
</protein>
<dbReference type="Proteomes" id="UP000008066">
    <property type="component" value="Unassembled WGS sequence"/>
</dbReference>
<dbReference type="EMBL" id="GL988032">
    <property type="protein sequence ID" value="EGS23770.1"/>
    <property type="molecule type" value="Genomic_DNA"/>
</dbReference>
<name>G0RXY4_CHATD</name>
<keyword evidence="2" id="KW-1185">Reference proteome</keyword>
<reference evidence="1 2" key="1">
    <citation type="journal article" date="2011" name="Cell">
        <title>Insight into structure and assembly of the nuclear pore complex by utilizing the genome of a eukaryotic thermophile.</title>
        <authorList>
            <person name="Amlacher S."/>
            <person name="Sarges P."/>
            <person name="Flemming D."/>
            <person name="van Noort V."/>
            <person name="Kunze R."/>
            <person name="Devos D.P."/>
            <person name="Arumugam M."/>
            <person name="Bork P."/>
            <person name="Hurt E."/>
        </authorList>
    </citation>
    <scope>NUCLEOTIDE SEQUENCE [LARGE SCALE GENOMIC DNA]</scope>
    <source>
        <strain evidence="2">DSM 1495 / CBS 144.50 / IMI 039719</strain>
    </source>
</reference>
<gene>
    <name evidence="1" type="ORF">CTHT_0004720</name>
</gene>
<evidence type="ECO:0000313" key="2">
    <source>
        <dbReference type="Proteomes" id="UP000008066"/>
    </source>
</evidence>
<dbReference type="HOGENOM" id="CLU_082150_0_0_1"/>
<dbReference type="RefSeq" id="XP_006691012.1">
    <property type="nucleotide sequence ID" value="XM_006690949.1"/>
</dbReference>
<accession>G0RXY4</accession>
<proteinExistence type="predicted"/>
<dbReference type="OrthoDB" id="376826at2759"/>
<dbReference type="GeneID" id="18254510"/>
<dbReference type="KEGG" id="cthr:CTHT_0004720"/>
<dbReference type="OMA" id="TTNMANE"/>
<dbReference type="AlphaFoldDB" id="G0RXY4"/>
<sequence length="194" mass="21024">MASQNRAVVVNGESPESATLRRLLTYPVVQEGIRRFQDHRFGQLAIQVTSTIYKIGSPVLSVLQGPYNRLLAGYIEKVDSFGEQTLSKAEERFPVMKKSTPEIIEEAKQAANIVVVPVKHVTEVYESAYKETGGQPLKTVARGRAALKTAAVITEESVHLGFETFSKVKEFLASRAEAATASAPQGEAGAKSSS</sequence>
<dbReference type="eggNOG" id="ENOG502S689">
    <property type="taxonomic scope" value="Eukaryota"/>
</dbReference>
<evidence type="ECO:0000313" key="1">
    <source>
        <dbReference type="EMBL" id="EGS23770.1"/>
    </source>
</evidence>
<dbReference type="STRING" id="759272.G0RXY4"/>